<keyword evidence="4" id="KW-1003">Cell membrane</keyword>
<keyword evidence="12" id="KW-0902">Two-component regulatory system</keyword>
<protein>
    <recommendedName>
        <fullName evidence="15">Sensory/regulatory protein RpfC</fullName>
        <ecNumber evidence="3">2.7.13.3</ecNumber>
    </recommendedName>
</protein>
<evidence type="ECO:0000256" key="14">
    <source>
        <dbReference type="ARBA" id="ARBA00064003"/>
    </source>
</evidence>
<dbReference type="InterPro" id="IPR005467">
    <property type="entry name" value="His_kinase_dom"/>
</dbReference>
<dbReference type="CDD" id="cd00082">
    <property type="entry name" value="HisKA"/>
    <property type="match status" value="1"/>
</dbReference>
<evidence type="ECO:0000256" key="11">
    <source>
        <dbReference type="ARBA" id="ARBA00022989"/>
    </source>
</evidence>
<dbReference type="Pfam" id="PF00072">
    <property type="entry name" value="Response_reg"/>
    <property type="match status" value="2"/>
</dbReference>
<dbReference type="PROSITE" id="PS50885">
    <property type="entry name" value="HAMP"/>
    <property type="match status" value="1"/>
</dbReference>
<evidence type="ECO:0000256" key="1">
    <source>
        <dbReference type="ARBA" id="ARBA00000085"/>
    </source>
</evidence>
<evidence type="ECO:0000256" key="9">
    <source>
        <dbReference type="ARBA" id="ARBA00022777"/>
    </source>
</evidence>
<dbReference type="InterPro" id="IPR013656">
    <property type="entry name" value="PAS_4"/>
</dbReference>
<keyword evidence="9" id="KW-0418">Kinase</keyword>
<dbReference type="OrthoDB" id="9810730at2"/>
<feature type="domain" description="HPt" evidence="24">
    <location>
        <begin position="1087"/>
        <end position="1188"/>
    </location>
</feature>
<proteinExistence type="predicted"/>
<dbReference type="Pfam" id="PF00512">
    <property type="entry name" value="HisKA"/>
    <property type="match status" value="1"/>
</dbReference>
<keyword evidence="7 18" id="KW-0812">Transmembrane</keyword>
<feature type="transmembrane region" description="Helical" evidence="18">
    <location>
        <begin position="12"/>
        <end position="33"/>
    </location>
</feature>
<reference evidence="26" key="1">
    <citation type="submission" date="2016-10" db="EMBL/GenBank/DDBJ databases">
        <authorList>
            <person name="Varghese N."/>
            <person name="Submissions S."/>
        </authorList>
    </citation>
    <scope>NUCLEOTIDE SEQUENCE [LARGE SCALE GENOMIC DNA]</scope>
    <source>
        <strain evidence="26">JCM 18195</strain>
    </source>
</reference>
<evidence type="ECO:0000256" key="12">
    <source>
        <dbReference type="ARBA" id="ARBA00023012"/>
    </source>
</evidence>
<dbReference type="InterPro" id="IPR013767">
    <property type="entry name" value="PAS_fold"/>
</dbReference>
<dbReference type="SUPFAM" id="SSF47384">
    <property type="entry name" value="Homodimeric domain of signal transducing histidine kinase"/>
    <property type="match status" value="1"/>
</dbReference>
<dbReference type="AlphaFoldDB" id="A0A1I5U014"/>
<dbReference type="PROSITE" id="PS50894">
    <property type="entry name" value="HPT"/>
    <property type="match status" value="1"/>
</dbReference>
<evidence type="ECO:0000256" key="6">
    <source>
        <dbReference type="ARBA" id="ARBA00022679"/>
    </source>
</evidence>
<feature type="domain" description="PAS" evidence="21">
    <location>
        <begin position="399"/>
        <end position="471"/>
    </location>
</feature>
<dbReference type="InterPro" id="IPR008207">
    <property type="entry name" value="Sig_transdc_His_kin_Hpt_dom"/>
</dbReference>
<dbReference type="EC" id="2.7.13.3" evidence="3"/>
<dbReference type="RefSeq" id="WP_139231049.1">
    <property type="nucleotide sequence ID" value="NZ_FOXM01000007.1"/>
</dbReference>
<dbReference type="GO" id="GO:0000155">
    <property type="term" value="F:phosphorelay sensor kinase activity"/>
    <property type="evidence" value="ECO:0007669"/>
    <property type="project" value="InterPro"/>
</dbReference>
<dbReference type="SUPFAM" id="SSF52172">
    <property type="entry name" value="CheY-like"/>
    <property type="match status" value="2"/>
</dbReference>
<organism evidence="25 26">
    <name type="scientific">Geopseudomonas sagittaria</name>
    <dbReference type="NCBI Taxonomy" id="1135990"/>
    <lineage>
        <taxon>Bacteria</taxon>
        <taxon>Pseudomonadati</taxon>
        <taxon>Pseudomonadota</taxon>
        <taxon>Gammaproteobacteria</taxon>
        <taxon>Pseudomonadales</taxon>
        <taxon>Pseudomonadaceae</taxon>
        <taxon>Geopseudomonas</taxon>
    </lineage>
</organism>
<dbReference type="GO" id="GO:0005886">
    <property type="term" value="C:plasma membrane"/>
    <property type="evidence" value="ECO:0007669"/>
    <property type="project" value="UniProtKB-SubCell"/>
</dbReference>
<comment type="subunit">
    <text evidence="14">At low DSF concentrations, interacts with RpfF.</text>
</comment>
<feature type="domain" description="Histidine kinase" evidence="19">
    <location>
        <begin position="544"/>
        <end position="765"/>
    </location>
</feature>
<dbReference type="InterPro" id="IPR003660">
    <property type="entry name" value="HAMP_dom"/>
</dbReference>
<dbReference type="FunFam" id="3.30.565.10:FF:000010">
    <property type="entry name" value="Sensor histidine kinase RcsC"/>
    <property type="match status" value="1"/>
</dbReference>
<dbReference type="SMART" id="SM00448">
    <property type="entry name" value="REC"/>
    <property type="match status" value="2"/>
</dbReference>
<evidence type="ECO:0000256" key="13">
    <source>
        <dbReference type="ARBA" id="ARBA00023136"/>
    </source>
</evidence>
<evidence type="ECO:0000313" key="26">
    <source>
        <dbReference type="Proteomes" id="UP000243084"/>
    </source>
</evidence>
<evidence type="ECO:0000313" key="25">
    <source>
        <dbReference type="EMBL" id="SFP88652.1"/>
    </source>
</evidence>
<dbReference type="SUPFAM" id="SSF47226">
    <property type="entry name" value="Histidine-containing phosphotransfer domain, HPT domain"/>
    <property type="match status" value="1"/>
</dbReference>
<dbReference type="PROSITE" id="PS50112">
    <property type="entry name" value="PAS"/>
    <property type="match status" value="2"/>
</dbReference>
<keyword evidence="26" id="KW-1185">Reference proteome</keyword>
<dbReference type="InterPro" id="IPR000700">
    <property type="entry name" value="PAS-assoc_C"/>
</dbReference>
<comment type="catalytic activity">
    <reaction evidence="1">
        <text>ATP + protein L-histidine = ADP + protein N-phospho-L-histidine.</text>
        <dbReference type="EC" id="2.7.13.3"/>
    </reaction>
</comment>
<evidence type="ECO:0000256" key="16">
    <source>
        <dbReference type="PROSITE-ProRule" id="PRU00110"/>
    </source>
</evidence>
<dbReference type="Pfam" id="PF01627">
    <property type="entry name" value="Hpt"/>
    <property type="match status" value="1"/>
</dbReference>
<dbReference type="PROSITE" id="PS50110">
    <property type="entry name" value="RESPONSE_REGULATORY"/>
    <property type="match status" value="2"/>
</dbReference>
<dbReference type="Gene3D" id="1.10.287.130">
    <property type="match status" value="1"/>
</dbReference>
<dbReference type="InterPro" id="IPR035965">
    <property type="entry name" value="PAS-like_dom_sf"/>
</dbReference>
<dbReference type="Gene3D" id="1.20.120.160">
    <property type="entry name" value="HPT domain"/>
    <property type="match status" value="1"/>
</dbReference>
<dbReference type="CDD" id="cd17546">
    <property type="entry name" value="REC_hyHK_CKI1_RcsC-like"/>
    <property type="match status" value="2"/>
</dbReference>
<evidence type="ECO:0000256" key="18">
    <source>
        <dbReference type="SAM" id="Phobius"/>
    </source>
</evidence>
<dbReference type="InterPro" id="IPR036097">
    <property type="entry name" value="HisK_dim/P_sf"/>
</dbReference>
<keyword evidence="8" id="KW-0547">Nucleotide-binding</keyword>
<dbReference type="PANTHER" id="PTHR45339">
    <property type="entry name" value="HYBRID SIGNAL TRANSDUCTION HISTIDINE KINASE J"/>
    <property type="match status" value="1"/>
</dbReference>
<dbReference type="InterPro" id="IPR011006">
    <property type="entry name" value="CheY-like_superfamily"/>
</dbReference>
<keyword evidence="10" id="KW-0067">ATP-binding</keyword>
<dbReference type="SMART" id="SM00073">
    <property type="entry name" value="HPT"/>
    <property type="match status" value="1"/>
</dbReference>
<evidence type="ECO:0000256" key="7">
    <source>
        <dbReference type="ARBA" id="ARBA00022692"/>
    </source>
</evidence>
<dbReference type="CDD" id="cd00088">
    <property type="entry name" value="HPT"/>
    <property type="match status" value="1"/>
</dbReference>
<evidence type="ECO:0000256" key="10">
    <source>
        <dbReference type="ARBA" id="ARBA00022840"/>
    </source>
</evidence>
<dbReference type="Gene3D" id="3.30.450.20">
    <property type="entry name" value="PAS domain"/>
    <property type="match status" value="2"/>
</dbReference>
<dbReference type="InterPro" id="IPR000014">
    <property type="entry name" value="PAS"/>
</dbReference>
<dbReference type="SUPFAM" id="SSF55874">
    <property type="entry name" value="ATPase domain of HSP90 chaperone/DNA topoisomerase II/histidine kinase"/>
    <property type="match status" value="1"/>
</dbReference>
<dbReference type="SMART" id="SM00388">
    <property type="entry name" value="HisKA"/>
    <property type="match status" value="1"/>
</dbReference>
<evidence type="ECO:0000256" key="17">
    <source>
        <dbReference type="PROSITE-ProRule" id="PRU00169"/>
    </source>
</evidence>
<dbReference type="InterPro" id="IPR003594">
    <property type="entry name" value="HATPase_dom"/>
</dbReference>
<dbReference type="Pfam" id="PF00989">
    <property type="entry name" value="PAS"/>
    <property type="match status" value="1"/>
</dbReference>
<gene>
    <name evidence="25" type="ORF">SAMN05216229_10769</name>
</gene>
<evidence type="ECO:0000256" key="5">
    <source>
        <dbReference type="ARBA" id="ARBA00022553"/>
    </source>
</evidence>
<dbReference type="CDD" id="cd00130">
    <property type="entry name" value="PAS"/>
    <property type="match status" value="2"/>
</dbReference>
<dbReference type="PROSITE" id="PS50109">
    <property type="entry name" value="HIS_KIN"/>
    <property type="match status" value="1"/>
</dbReference>
<feature type="domain" description="PAC" evidence="22">
    <location>
        <begin position="474"/>
        <end position="526"/>
    </location>
</feature>
<dbReference type="InterPro" id="IPR036641">
    <property type="entry name" value="HPT_dom_sf"/>
</dbReference>
<dbReference type="InterPro" id="IPR036890">
    <property type="entry name" value="HATPase_C_sf"/>
</dbReference>
<evidence type="ECO:0000259" key="19">
    <source>
        <dbReference type="PROSITE" id="PS50109"/>
    </source>
</evidence>
<evidence type="ECO:0000256" key="2">
    <source>
        <dbReference type="ARBA" id="ARBA00004651"/>
    </source>
</evidence>
<keyword evidence="5 17" id="KW-0597">Phosphoprotein</keyword>
<feature type="modified residue" description="4-aspartylphosphate" evidence="17">
    <location>
        <position position="837"/>
    </location>
</feature>
<feature type="domain" description="PAS" evidence="21">
    <location>
        <begin position="268"/>
        <end position="322"/>
    </location>
</feature>
<keyword evidence="13 18" id="KW-0472">Membrane</keyword>
<feature type="domain" description="Response regulatory" evidence="20">
    <location>
        <begin position="783"/>
        <end position="905"/>
    </location>
</feature>
<dbReference type="PRINTS" id="PR00344">
    <property type="entry name" value="BCTRLSENSOR"/>
</dbReference>
<evidence type="ECO:0000259" key="24">
    <source>
        <dbReference type="PROSITE" id="PS50894"/>
    </source>
</evidence>
<feature type="domain" description="HAMP" evidence="23">
    <location>
        <begin position="207"/>
        <end position="260"/>
    </location>
</feature>
<evidence type="ECO:0000256" key="3">
    <source>
        <dbReference type="ARBA" id="ARBA00012438"/>
    </source>
</evidence>
<dbReference type="Pfam" id="PF08448">
    <property type="entry name" value="PAS_4"/>
    <property type="match status" value="1"/>
</dbReference>
<dbReference type="EMBL" id="FOXM01000007">
    <property type="protein sequence ID" value="SFP88652.1"/>
    <property type="molecule type" value="Genomic_DNA"/>
</dbReference>
<feature type="domain" description="Response regulatory" evidence="20">
    <location>
        <begin position="933"/>
        <end position="1049"/>
    </location>
</feature>
<evidence type="ECO:0000259" key="20">
    <source>
        <dbReference type="PROSITE" id="PS50110"/>
    </source>
</evidence>
<dbReference type="Gene3D" id="3.30.565.10">
    <property type="entry name" value="Histidine kinase-like ATPase, C-terminal domain"/>
    <property type="match status" value="1"/>
</dbReference>
<evidence type="ECO:0000256" key="8">
    <source>
        <dbReference type="ARBA" id="ARBA00022741"/>
    </source>
</evidence>
<dbReference type="InterPro" id="IPR001789">
    <property type="entry name" value="Sig_transdc_resp-reg_receiver"/>
</dbReference>
<evidence type="ECO:0000256" key="15">
    <source>
        <dbReference type="ARBA" id="ARBA00068150"/>
    </source>
</evidence>
<feature type="transmembrane region" description="Helical" evidence="18">
    <location>
        <begin position="184"/>
        <end position="205"/>
    </location>
</feature>
<dbReference type="NCBIfam" id="TIGR00229">
    <property type="entry name" value="sensory_box"/>
    <property type="match status" value="2"/>
</dbReference>
<accession>A0A1I5U014</accession>
<dbReference type="Gene3D" id="6.10.340.10">
    <property type="match status" value="1"/>
</dbReference>
<dbReference type="SMART" id="SM00387">
    <property type="entry name" value="HATPase_c"/>
    <property type="match status" value="1"/>
</dbReference>
<sequence>MKLGNFSNRITYLVVGLLCLACISVLLTAQLAIERRDTVRARHQASDALHHLQLGAQVLTLAAGNFVVGGDPRFQREFIAERDQVRSREMAVEQFLALGLGERYNALMREAMRRADDLLALQLGALAFANTGDRQQAIELLFGAEYEPVRAAVSEPLQQLDARVHQHYQARIEVLDRQVNQAMISAQVLMLVSLLLVVVVLRRFYHRRVLLPLIALTDKTRKLLAGRRDLHYPHAEEQSEIGDLSRTLRSYQDTLCELDAQREQSLQAEAWYRQIIEFSPDGMLIVDPAGRILIANPKAHELFGYAPGELIGTSVDELVPPDIRPRHAQMRARFMGEDGSRPMGSMRGDFRGVDRHGRVFPVELGLTRLPPLAGRTPCACATLRDLSERKQFEQAIADQLEFQRVLLDTLPYPVFFKDAEGHYLGFNQAFRDAFQVSNEELIGKTVQQFIQLPAEDRPRYQQANERILREGGSFSAEMCIPLATGGMHPVIYNLSSYNSSDGRVAGLVGSLIDISAQKAAEQAQAEAKALAEEATRLKSDFLANMSHEIRTPMNVIMGMAHLALEHDPDKRQRNYLEKIHAAAQNLLGIINDILDFSKIEAGKMHFEEIEFFLEDVLGSLADQAMVKVQEKGLELLFDIETDVPTGLLGDPLRLGQVLSNLLSNAIKFTERGEITIVVRKEQESEAGSWLRFEVRDTGIGLSEEQRGKLFQAFMQADSSTSRRYGGTGLGLTICKRLVDLCGGEIGVDSRPGSGSTFYFRMPFRLQAEQRELLIDGDDILGMPILVVDDNASAREIFHSMLSSLKFEVATARDAADAIGQLEQAYLAGRPYRLVIMDWMMPGMDGVEAIRLIRSDRRIGETPFFAMVTAYSRDELLERLGNTRVEAVLVKPVTPSTLLDSILNTFGKAVVTRPRKVELQTEYLEAQKALRGASLLLVEDNLVNQEMAMEILGRAGIRVQVANNGLEALARLAEHTYDGVLMDCQMPVMDGFEATRRIRRQAAHAALPVLAMTANAMAGDKEKCLAAGMNDHIAKPIDVTQLFITLHRWVKVEHAAADAVPRVVDEEAALPAIAGLQLDAALQRLGGNTSLLRKLLARFCETQADAVARIGQALQAGEQENAVRIAHTLKGLAGNIGAQAVQRSAGELEAQLRQQREAPAEPLLANLELELQALLGRIAPLLAKPAAAAREAVAGAIDRAALDDGLQRLAELLRDDDGEAGACLAGLLEPLASLGLQDLAAQLQRLIGRYEFDEALELLQNEPALAGAGAGA</sequence>
<dbReference type="GO" id="GO:0005524">
    <property type="term" value="F:ATP binding"/>
    <property type="evidence" value="ECO:0007669"/>
    <property type="project" value="UniProtKB-KW"/>
</dbReference>
<keyword evidence="6" id="KW-0808">Transferase</keyword>
<dbReference type="Proteomes" id="UP000243084">
    <property type="component" value="Unassembled WGS sequence"/>
</dbReference>
<dbReference type="CDD" id="cd16922">
    <property type="entry name" value="HATPase_EvgS-ArcB-TorS-like"/>
    <property type="match status" value="1"/>
</dbReference>
<evidence type="ECO:0000256" key="4">
    <source>
        <dbReference type="ARBA" id="ARBA00022475"/>
    </source>
</evidence>
<dbReference type="GO" id="GO:0006355">
    <property type="term" value="P:regulation of DNA-templated transcription"/>
    <property type="evidence" value="ECO:0007669"/>
    <property type="project" value="InterPro"/>
</dbReference>
<dbReference type="FunFam" id="1.10.287.130:FF:000002">
    <property type="entry name" value="Two-component osmosensing histidine kinase"/>
    <property type="match status" value="1"/>
</dbReference>
<dbReference type="SMART" id="SM00091">
    <property type="entry name" value="PAS"/>
    <property type="match status" value="2"/>
</dbReference>
<feature type="modified residue" description="4-aspartylphosphate" evidence="17">
    <location>
        <position position="982"/>
    </location>
</feature>
<dbReference type="InterPro" id="IPR003661">
    <property type="entry name" value="HisK_dim/P_dom"/>
</dbReference>
<dbReference type="PANTHER" id="PTHR45339:SF1">
    <property type="entry name" value="HYBRID SIGNAL TRANSDUCTION HISTIDINE KINASE J"/>
    <property type="match status" value="1"/>
</dbReference>
<keyword evidence="11 18" id="KW-1133">Transmembrane helix</keyword>
<dbReference type="Pfam" id="PF02518">
    <property type="entry name" value="HATPase_c"/>
    <property type="match status" value="1"/>
</dbReference>
<feature type="modified residue" description="Phosphohistidine" evidence="16">
    <location>
        <position position="1126"/>
    </location>
</feature>
<dbReference type="SUPFAM" id="SSF55785">
    <property type="entry name" value="PYP-like sensor domain (PAS domain)"/>
    <property type="match status" value="2"/>
</dbReference>
<name>A0A1I5U014_9GAMM</name>
<dbReference type="InterPro" id="IPR004358">
    <property type="entry name" value="Sig_transdc_His_kin-like_C"/>
</dbReference>
<dbReference type="PROSITE" id="PS50113">
    <property type="entry name" value="PAC"/>
    <property type="match status" value="1"/>
</dbReference>
<evidence type="ECO:0000259" key="23">
    <source>
        <dbReference type="PROSITE" id="PS50885"/>
    </source>
</evidence>
<evidence type="ECO:0000259" key="22">
    <source>
        <dbReference type="PROSITE" id="PS50113"/>
    </source>
</evidence>
<dbReference type="Gene3D" id="3.40.50.2300">
    <property type="match status" value="2"/>
</dbReference>
<evidence type="ECO:0000259" key="21">
    <source>
        <dbReference type="PROSITE" id="PS50112"/>
    </source>
</evidence>
<comment type="subcellular location">
    <subcellularLocation>
        <location evidence="2">Cell membrane</location>
        <topology evidence="2">Multi-pass membrane protein</topology>
    </subcellularLocation>
</comment>